<protein>
    <recommendedName>
        <fullName evidence="2">DUF8129 domain-containing protein</fullName>
    </recommendedName>
</protein>
<organism evidence="3 4">
    <name type="scientific">Nocardioides salarius</name>
    <dbReference type="NCBI Taxonomy" id="374513"/>
    <lineage>
        <taxon>Bacteria</taxon>
        <taxon>Bacillati</taxon>
        <taxon>Actinomycetota</taxon>
        <taxon>Actinomycetes</taxon>
        <taxon>Propionibacteriales</taxon>
        <taxon>Nocardioidaceae</taxon>
        <taxon>Nocardioides</taxon>
    </lineage>
</organism>
<evidence type="ECO:0000313" key="4">
    <source>
        <dbReference type="Proteomes" id="UP000732378"/>
    </source>
</evidence>
<proteinExistence type="predicted"/>
<dbReference type="Pfam" id="PF26450">
    <property type="entry name" value="DUF8129"/>
    <property type="match status" value="1"/>
</dbReference>
<dbReference type="Proteomes" id="UP000732378">
    <property type="component" value="Unassembled WGS sequence"/>
</dbReference>
<evidence type="ECO:0000313" key="3">
    <source>
        <dbReference type="EMBL" id="MBM7506632.1"/>
    </source>
</evidence>
<dbReference type="RefSeq" id="WP_193669247.1">
    <property type="nucleotide sequence ID" value="NZ_JACDTV010000008.1"/>
</dbReference>
<feature type="domain" description="DUF8129" evidence="2">
    <location>
        <begin position="5"/>
        <end position="61"/>
    </location>
</feature>
<name>A0ABS2M616_9ACTN</name>
<sequence>MTSSKDLPIPDYDHLLLSDIEHRLKGLDAGSVDRLLEHERAYAARPAAIVLLEQRRAQLREDPGAEPSPGEGPDPAAPRVDQVGQHPSPHQASPQTQGPPQNPPSQGVPTNPAQPRR</sequence>
<evidence type="ECO:0000256" key="1">
    <source>
        <dbReference type="SAM" id="MobiDB-lite"/>
    </source>
</evidence>
<dbReference type="InterPro" id="IPR058442">
    <property type="entry name" value="DUF8129"/>
</dbReference>
<reference evidence="3 4" key="1">
    <citation type="submission" date="2021-01" db="EMBL/GenBank/DDBJ databases">
        <title>Sequencing the genomes of 1000 actinobacteria strains.</title>
        <authorList>
            <person name="Klenk H.-P."/>
        </authorList>
    </citation>
    <scope>NUCLEOTIDE SEQUENCE [LARGE SCALE GENOMIC DNA]</scope>
    <source>
        <strain evidence="3 4">DSM 18239</strain>
    </source>
</reference>
<feature type="compositionally biased region" description="Basic and acidic residues" evidence="1">
    <location>
        <begin position="54"/>
        <end position="63"/>
    </location>
</feature>
<feature type="region of interest" description="Disordered" evidence="1">
    <location>
        <begin position="54"/>
        <end position="117"/>
    </location>
</feature>
<keyword evidence="4" id="KW-1185">Reference proteome</keyword>
<accession>A0ABS2M616</accession>
<comment type="caution">
    <text evidence="3">The sequence shown here is derived from an EMBL/GenBank/DDBJ whole genome shotgun (WGS) entry which is preliminary data.</text>
</comment>
<gene>
    <name evidence="3" type="ORF">JOE61_000446</name>
</gene>
<feature type="compositionally biased region" description="Polar residues" evidence="1">
    <location>
        <begin position="88"/>
        <end position="117"/>
    </location>
</feature>
<dbReference type="EMBL" id="JAFBBZ010000001">
    <property type="protein sequence ID" value="MBM7506632.1"/>
    <property type="molecule type" value="Genomic_DNA"/>
</dbReference>
<evidence type="ECO:0000259" key="2">
    <source>
        <dbReference type="Pfam" id="PF26450"/>
    </source>
</evidence>